<sequence length="239" mass="27932">MMKVLQDEIRNLEVDEVLDIATGAGGFIKILMGGFKNFNHIIGVDTSKKALEMGRKNMQDDRIEFKYMSADRLEFDDSIFDIVSVSNSIHHFKDYSEVFKEIKRVLKPEGMVIVNEMFCDNQSNAQLSHVYLHHYMAEIDTIKGIVHKPTYKKQEIIDLLEDEGLKIIRSFEVRDEVFKNDEEEKKEIEALKKLFDKRLKDIEEHERYDEFVGRARDIREHLDEYGIDGATQLVVIAKI</sequence>
<dbReference type="RefSeq" id="WP_212690776.1">
    <property type="nucleotide sequence ID" value="NZ_CP058561.1"/>
</dbReference>
<dbReference type="PANTHER" id="PTHR44942">
    <property type="entry name" value="METHYLTRANSF_11 DOMAIN-CONTAINING PROTEIN"/>
    <property type="match status" value="1"/>
</dbReference>
<dbReference type="Pfam" id="PF08241">
    <property type="entry name" value="Methyltransf_11"/>
    <property type="match status" value="1"/>
</dbReference>
<dbReference type="EMBL" id="CP058561">
    <property type="protein sequence ID" value="QUH30632.1"/>
    <property type="molecule type" value="Genomic_DNA"/>
</dbReference>
<dbReference type="KEGG" id="vgu:HYG85_17610"/>
<evidence type="ECO:0000256" key="1">
    <source>
        <dbReference type="ARBA" id="ARBA00008361"/>
    </source>
</evidence>
<reference evidence="5 6" key="1">
    <citation type="submission" date="2020-07" db="EMBL/GenBank/DDBJ databases">
        <title>Vallitalea guaymasensis genome.</title>
        <authorList>
            <person name="Postec A."/>
        </authorList>
    </citation>
    <scope>NUCLEOTIDE SEQUENCE [LARGE SCALE GENOMIC DNA]</scope>
    <source>
        <strain evidence="5 6">Ra1766G1</strain>
    </source>
</reference>
<evidence type="ECO:0000313" key="5">
    <source>
        <dbReference type="EMBL" id="QUH30632.1"/>
    </source>
</evidence>
<organism evidence="5 6">
    <name type="scientific">Vallitalea guaymasensis</name>
    <dbReference type="NCBI Taxonomy" id="1185412"/>
    <lineage>
        <taxon>Bacteria</taxon>
        <taxon>Bacillati</taxon>
        <taxon>Bacillota</taxon>
        <taxon>Clostridia</taxon>
        <taxon>Lachnospirales</taxon>
        <taxon>Vallitaleaceae</taxon>
        <taxon>Vallitalea</taxon>
    </lineage>
</organism>
<evidence type="ECO:0000256" key="2">
    <source>
        <dbReference type="ARBA" id="ARBA00022603"/>
    </source>
</evidence>
<evidence type="ECO:0000256" key="3">
    <source>
        <dbReference type="ARBA" id="ARBA00022679"/>
    </source>
</evidence>
<dbReference type="CDD" id="cd02440">
    <property type="entry name" value="AdoMet_MTases"/>
    <property type="match status" value="1"/>
</dbReference>
<dbReference type="InterPro" id="IPR013216">
    <property type="entry name" value="Methyltransf_11"/>
</dbReference>
<keyword evidence="2 5" id="KW-0489">Methyltransferase</keyword>
<evidence type="ECO:0000313" key="6">
    <source>
        <dbReference type="Proteomes" id="UP000677305"/>
    </source>
</evidence>
<accession>A0A8J8MCV3</accession>
<dbReference type="AlphaFoldDB" id="A0A8J8MCV3"/>
<dbReference type="GO" id="GO:0008757">
    <property type="term" value="F:S-adenosylmethionine-dependent methyltransferase activity"/>
    <property type="evidence" value="ECO:0007669"/>
    <property type="project" value="InterPro"/>
</dbReference>
<dbReference type="InterPro" id="IPR051052">
    <property type="entry name" value="Diverse_substrate_MTase"/>
</dbReference>
<dbReference type="SUPFAM" id="SSF53335">
    <property type="entry name" value="S-adenosyl-L-methionine-dependent methyltransferases"/>
    <property type="match status" value="1"/>
</dbReference>
<dbReference type="PANTHER" id="PTHR44942:SF4">
    <property type="entry name" value="METHYLTRANSFERASE TYPE 11 DOMAIN-CONTAINING PROTEIN"/>
    <property type="match status" value="1"/>
</dbReference>
<dbReference type="GO" id="GO:0032259">
    <property type="term" value="P:methylation"/>
    <property type="evidence" value="ECO:0007669"/>
    <property type="project" value="UniProtKB-KW"/>
</dbReference>
<name>A0A8J8MCV3_9FIRM</name>
<feature type="domain" description="Methyltransferase type 11" evidence="4">
    <location>
        <begin position="18"/>
        <end position="114"/>
    </location>
</feature>
<dbReference type="InterPro" id="IPR029063">
    <property type="entry name" value="SAM-dependent_MTases_sf"/>
</dbReference>
<keyword evidence="3" id="KW-0808">Transferase</keyword>
<proteinExistence type="inferred from homology"/>
<protein>
    <submittedName>
        <fullName evidence="5">Methyltransferase domain-containing protein</fullName>
    </submittedName>
</protein>
<dbReference type="Proteomes" id="UP000677305">
    <property type="component" value="Chromosome"/>
</dbReference>
<keyword evidence="6" id="KW-1185">Reference proteome</keyword>
<evidence type="ECO:0000259" key="4">
    <source>
        <dbReference type="Pfam" id="PF08241"/>
    </source>
</evidence>
<gene>
    <name evidence="5" type="ORF">HYG85_17610</name>
</gene>
<dbReference type="Gene3D" id="3.40.50.150">
    <property type="entry name" value="Vaccinia Virus protein VP39"/>
    <property type="match status" value="1"/>
</dbReference>
<comment type="similarity">
    <text evidence="1">Belongs to the methyltransferase superfamily.</text>
</comment>